<dbReference type="EMBL" id="JAQIZT010000011">
    <property type="protein sequence ID" value="KAJ6978403.1"/>
    <property type="molecule type" value="Genomic_DNA"/>
</dbReference>
<dbReference type="InterPro" id="IPR044696">
    <property type="entry name" value="WIP1/2/3"/>
</dbReference>
<dbReference type="PANTHER" id="PTHR34562">
    <property type="entry name" value="WPP DOMAIN-INTERACTING PROTEIN 2"/>
    <property type="match status" value="1"/>
</dbReference>
<accession>A0AAD6M3Q0</accession>
<feature type="region of interest" description="Disordered" evidence="1">
    <location>
        <begin position="1"/>
        <end position="22"/>
    </location>
</feature>
<dbReference type="Proteomes" id="UP001164929">
    <property type="component" value="Chromosome 11"/>
</dbReference>
<name>A0AAD6M3Q0_9ROSI</name>
<dbReference type="AlphaFoldDB" id="A0AAD6M3Q0"/>
<protein>
    <submittedName>
        <fullName evidence="2">Uncharacterized protein</fullName>
    </submittedName>
</protein>
<organism evidence="2 3">
    <name type="scientific">Populus alba x Populus x berolinensis</name>
    <dbReference type="NCBI Taxonomy" id="444605"/>
    <lineage>
        <taxon>Eukaryota</taxon>
        <taxon>Viridiplantae</taxon>
        <taxon>Streptophyta</taxon>
        <taxon>Embryophyta</taxon>
        <taxon>Tracheophyta</taxon>
        <taxon>Spermatophyta</taxon>
        <taxon>Magnoliopsida</taxon>
        <taxon>eudicotyledons</taxon>
        <taxon>Gunneridae</taxon>
        <taxon>Pentapetalae</taxon>
        <taxon>rosids</taxon>
        <taxon>fabids</taxon>
        <taxon>Malpighiales</taxon>
        <taxon>Salicaceae</taxon>
        <taxon>Saliceae</taxon>
        <taxon>Populus</taxon>
    </lineage>
</organism>
<keyword evidence="3" id="KW-1185">Reference proteome</keyword>
<sequence>MVLQVHRDGDGDDDGNKNAALGDEFVTQRSNLEYRFTDASAFSAGTDSENSEDQSSRFLNSSECSKGIKESNSLDVPSIKLNEQTLQYFGEQTGGGKGYAQELQQEKSRKEIENELEGLFKQKIEAEIEHLALMRLQKLGVAADCIQITLI</sequence>
<gene>
    <name evidence="2" type="ORF">NC653_026718</name>
</gene>
<proteinExistence type="predicted"/>
<dbReference type="PANTHER" id="PTHR34562:SF8">
    <property type="entry name" value="WPP DOMAIN-INTERACTING PROTEIN 1"/>
    <property type="match status" value="1"/>
</dbReference>
<evidence type="ECO:0000313" key="2">
    <source>
        <dbReference type="EMBL" id="KAJ6978403.1"/>
    </source>
</evidence>
<evidence type="ECO:0000313" key="3">
    <source>
        <dbReference type="Proteomes" id="UP001164929"/>
    </source>
</evidence>
<evidence type="ECO:0000256" key="1">
    <source>
        <dbReference type="SAM" id="MobiDB-lite"/>
    </source>
</evidence>
<comment type="caution">
    <text evidence="2">The sequence shown here is derived from an EMBL/GenBank/DDBJ whole genome shotgun (WGS) entry which is preliminary data.</text>
</comment>
<reference evidence="2" key="1">
    <citation type="journal article" date="2023" name="Mol. Ecol. Resour.">
        <title>Chromosome-level genome assembly of a triploid poplar Populus alba 'Berolinensis'.</title>
        <authorList>
            <person name="Chen S."/>
            <person name="Yu Y."/>
            <person name="Wang X."/>
            <person name="Wang S."/>
            <person name="Zhang T."/>
            <person name="Zhou Y."/>
            <person name="He R."/>
            <person name="Meng N."/>
            <person name="Wang Y."/>
            <person name="Liu W."/>
            <person name="Liu Z."/>
            <person name="Liu J."/>
            <person name="Guo Q."/>
            <person name="Huang H."/>
            <person name="Sederoff R.R."/>
            <person name="Wang G."/>
            <person name="Qu G."/>
            <person name="Chen S."/>
        </authorList>
    </citation>
    <scope>NUCLEOTIDE SEQUENCE</scope>
    <source>
        <strain evidence="2">SC-2020</strain>
    </source>
</reference>